<evidence type="ECO:0000259" key="7">
    <source>
        <dbReference type="Pfam" id="PF01292"/>
    </source>
</evidence>
<feature type="transmembrane region" description="Helical" evidence="6">
    <location>
        <begin position="15"/>
        <end position="32"/>
    </location>
</feature>
<evidence type="ECO:0000256" key="4">
    <source>
        <dbReference type="ARBA" id="ARBA00022989"/>
    </source>
</evidence>
<dbReference type="GO" id="GO:0020037">
    <property type="term" value="F:heme binding"/>
    <property type="evidence" value="ECO:0007669"/>
    <property type="project" value="TreeGrafter"/>
</dbReference>
<keyword evidence="9" id="KW-1185">Reference proteome</keyword>
<dbReference type="EMBL" id="BBIO01000016">
    <property type="protein sequence ID" value="GAK46252.1"/>
    <property type="molecule type" value="Genomic_DNA"/>
</dbReference>
<keyword evidence="5 6" id="KW-0472">Membrane</keyword>
<name>A0A081BDY4_9HYPH</name>
<sequence>MSAKDEDQVRVWDPLVRYGHWFLALCFAVAYLSEGEPLWLHSWAGYGVGAYVMLRVLWGFAGPAPARFASFIAPPRAVLGYLRGLLTGSAPRHLGHSPAGGAMVIALLFMLAVTALSGMALLAAEEGEGPLAPLFAGGQMQEIAFIAPARADDEYEDHEGAEFLEEIHELAANLTLALVLLHLAGVAASSIAHKENLPRAMLTGFKRRS</sequence>
<dbReference type="eggNOG" id="COG3658">
    <property type="taxonomic scope" value="Bacteria"/>
</dbReference>
<dbReference type="GO" id="GO:0022904">
    <property type="term" value="P:respiratory electron transport chain"/>
    <property type="evidence" value="ECO:0007669"/>
    <property type="project" value="InterPro"/>
</dbReference>
<dbReference type="PANTHER" id="PTHR30485:SF2">
    <property type="entry name" value="BLL0597 PROTEIN"/>
    <property type="match status" value="1"/>
</dbReference>
<evidence type="ECO:0000256" key="5">
    <source>
        <dbReference type="ARBA" id="ARBA00023136"/>
    </source>
</evidence>
<proteinExistence type="predicted"/>
<keyword evidence="2" id="KW-1003">Cell membrane</keyword>
<gene>
    <name evidence="8" type="ORF">M2A_2751</name>
</gene>
<feature type="transmembrane region" description="Helical" evidence="6">
    <location>
        <begin position="38"/>
        <end position="58"/>
    </location>
</feature>
<dbReference type="Gene3D" id="1.20.950.20">
    <property type="entry name" value="Transmembrane di-heme cytochromes, Chain C"/>
    <property type="match status" value="1"/>
</dbReference>
<comment type="caution">
    <text evidence="8">The sequence shown here is derived from an EMBL/GenBank/DDBJ whole genome shotgun (WGS) entry which is preliminary data.</text>
</comment>
<dbReference type="AlphaFoldDB" id="A0A081BDY4"/>
<dbReference type="GO" id="GO:0009055">
    <property type="term" value="F:electron transfer activity"/>
    <property type="evidence" value="ECO:0007669"/>
    <property type="project" value="InterPro"/>
</dbReference>
<dbReference type="InterPro" id="IPR051542">
    <property type="entry name" value="Hydrogenase_cytochrome"/>
</dbReference>
<evidence type="ECO:0000313" key="8">
    <source>
        <dbReference type="EMBL" id="GAK46252.1"/>
    </source>
</evidence>
<feature type="transmembrane region" description="Helical" evidence="6">
    <location>
        <begin position="102"/>
        <end position="124"/>
    </location>
</feature>
<evidence type="ECO:0000256" key="6">
    <source>
        <dbReference type="SAM" id="Phobius"/>
    </source>
</evidence>
<dbReference type="SUPFAM" id="SSF81342">
    <property type="entry name" value="Transmembrane di-heme cytochromes"/>
    <property type="match status" value="1"/>
</dbReference>
<evidence type="ECO:0000313" key="9">
    <source>
        <dbReference type="Proteomes" id="UP000028702"/>
    </source>
</evidence>
<reference evidence="8 9" key="1">
    <citation type="submission" date="2014-07" db="EMBL/GenBank/DDBJ databases">
        <title>Tepidicaulis marinum gen. nov., sp. nov., a novel marine bacterium denitrifying nitrate to nitrous oxide strictly under microaerobic conditions.</title>
        <authorList>
            <person name="Takeuchi M."/>
            <person name="Yamagishi T."/>
            <person name="Kamagata Y."/>
            <person name="Oshima K."/>
            <person name="Hattori M."/>
            <person name="Katayama T."/>
            <person name="Hanada S."/>
            <person name="Tamaki H."/>
            <person name="Marumo K."/>
            <person name="Maeda H."/>
            <person name="Nedachi M."/>
            <person name="Iwasaki W."/>
            <person name="Suwa Y."/>
            <person name="Sakata S."/>
        </authorList>
    </citation>
    <scope>NUCLEOTIDE SEQUENCE [LARGE SCALE GENOMIC DNA]</scope>
    <source>
        <strain evidence="8 9">MA2</strain>
    </source>
</reference>
<evidence type="ECO:0000256" key="3">
    <source>
        <dbReference type="ARBA" id="ARBA00022692"/>
    </source>
</evidence>
<dbReference type="Proteomes" id="UP000028702">
    <property type="component" value="Unassembled WGS sequence"/>
</dbReference>
<evidence type="ECO:0000256" key="1">
    <source>
        <dbReference type="ARBA" id="ARBA00004651"/>
    </source>
</evidence>
<dbReference type="GO" id="GO:0005886">
    <property type="term" value="C:plasma membrane"/>
    <property type="evidence" value="ECO:0007669"/>
    <property type="project" value="UniProtKB-SubCell"/>
</dbReference>
<dbReference type="InterPro" id="IPR011577">
    <property type="entry name" value="Cyt_b561_bac/Ni-Hgenase"/>
</dbReference>
<protein>
    <submittedName>
        <fullName evidence="8">Cytochrome b561</fullName>
    </submittedName>
</protein>
<keyword evidence="3 6" id="KW-0812">Transmembrane</keyword>
<accession>A0A081BDY4</accession>
<dbReference type="RefSeq" id="WP_045448598.1">
    <property type="nucleotide sequence ID" value="NZ_BBIO01000016.1"/>
</dbReference>
<dbReference type="Pfam" id="PF01292">
    <property type="entry name" value="Ni_hydr_CYTB"/>
    <property type="match status" value="1"/>
</dbReference>
<dbReference type="STRING" id="1333998.M2A_2751"/>
<dbReference type="InterPro" id="IPR016174">
    <property type="entry name" value="Di-haem_cyt_TM"/>
</dbReference>
<evidence type="ECO:0000256" key="2">
    <source>
        <dbReference type="ARBA" id="ARBA00022475"/>
    </source>
</evidence>
<organism evidence="8 9">
    <name type="scientific">Tepidicaulis marinus</name>
    <dbReference type="NCBI Taxonomy" id="1333998"/>
    <lineage>
        <taxon>Bacteria</taxon>
        <taxon>Pseudomonadati</taxon>
        <taxon>Pseudomonadota</taxon>
        <taxon>Alphaproteobacteria</taxon>
        <taxon>Hyphomicrobiales</taxon>
        <taxon>Parvibaculaceae</taxon>
        <taxon>Tepidicaulis</taxon>
    </lineage>
</organism>
<dbReference type="PANTHER" id="PTHR30485">
    <property type="entry name" value="NI/FE-HYDROGENASE 1 B-TYPE CYTOCHROME SUBUNIT"/>
    <property type="match status" value="1"/>
</dbReference>
<feature type="domain" description="Cytochrome b561 bacterial/Ni-hydrogenase" evidence="7">
    <location>
        <begin position="11"/>
        <end position="204"/>
    </location>
</feature>
<keyword evidence="4 6" id="KW-1133">Transmembrane helix</keyword>
<comment type="subcellular location">
    <subcellularLocation>
        <location evidence="1">Cell membrane</location>
        <topology evidence="1">Multi-pass membrane protein</topology>
    </subcellularLocation>
</comment>